<dbReference type="GO" id="GO:0005737">
    <property type="term" value="C:cytoplasm"/>
    <property type="evidence" value="ECO:0007669"/>
    <property type="project" value="TreeGrafter"/>
</dbReference>
<dbReference type="PANTHER" id="PTHR10953">
    <property type="entry name" value="UBIQUITIN-ACTIVATING ENZYME E1"/>
    <property type="match status" value="1"/>
</dbReference>
<accession>A0A8J2SYP9</accession>
<gene>
    <name evidence="6" type="ORF">PECAL_5P09060</name>
</gene>
<keyword evidence="3" id="KW-0436">Ligase</keyword>
<feature type="domain" description="THIF-type NAD/FAD binding fold" evidence="4">
    <location>
        <begin position="232"/>
        <end position="632"/>
    </location>
</feature>
<feature type="domain" description="Ubiquitin-activating enzyme SCCH" evidence="5">
    <location>
        <begin position="398"/>
        <end position="507"/>
    </location>
</feature>
<dbReference type="Gene3D" id="1.10.10.2660">
    <property type="entry name" value="Ubiquitin-activating enzyme E1, SCCH domain"/>
    <property type="match status" value="1"/>
</dbReference>
<evidence type="ECO:0000259" key="4">
    <source>
        <dbReference type="Pfam" id="PF00899"/>
    </source>
</evidence>
<dbReference type="InterPro" id="IPR045886">
    <property type="entry name" value="ThiF/MoeB/HesA"/>
</dbReference>
<dbReference type="GO" id="GO:0006511">
    <property type="term" value="P:ubiquitin-dependent protein catabolic process"/>
    <property type="evidence" value="ECO:0007669"/>
    <property type="project" value="TreeGrafter"/>
</dbReference>
<dbReference type="SUPFAM" id="SSF69572">
    <property type="entry name" value="Activating enzymes of the ubiquitin-like proteins"/>
    <property type="match status" value="2"/>
</dbReference>
<reference evidence="6" key="1">
    <citation type="submission" date="2021-11" db="EMBL/GenBank/DDBJ databases">
        <authorList>
            <consortium name="Genoscope - CEA"/>
            <person name="William W."/>
        </authorList>
    </citation>
    <scope>NUCLEOTIDE SEQUENCE</scope>
</reference>
<evidence type="ECO:0000313" key="6">
    <source>
        <dbReference type="EMBL" id="CAH0376332.1"/>
    </source>
</evidence>
<dbReference type="GO" id="GO:0006974">
    <property type="term" value="P:DNA damage response"/>
    <property type="evidence" value="ECO:0007669"/>
    <property type="project" value="TreeGrafter"/>
</dbReference>
<dbReference type="Gene3D" id="3.40.50.720">
    <property type="entry name" value="NAD(P)-binding Rossmann-like Domain"/>
    <property type="match status" value="2"/>
</dbReference>
<comment type="caution">
    <text evidence="6">The sequence shown here is derived from an EMBL/GenBank/DDBJ whole genome shotgun (WGS) entry which is preliminary data.</text>
</comment>
<dbReference type="GO" id="GO:0005634">
    <property type="term" value="C:nucleus"/>
    <property type="evidence" value="ECO:0007669"/>
    <property type="project" value="TreeGrafter"/>
</dbReference>
<dbReference type="Proteomes" id="UP000789595">
    <property type="component" value="Unassembled WGS sequence"/>
</dbReference>
<protein>
    <recommendedName>
        <fullName evidence="8">THIF-type NAD/FAD binding fold domain-containing protein</fullName>
    </recommendedName>
</protein>
<dbReference type="UniPathway" id="UPA00143"/>
<evidence type="ECO:0000256" key="3">
    <source>
        <dbReference type="ARBA" id="ARBA00022598"/>
    </source>
</evidence>
<dbReference type="GO" id="GO:0004839">
    <property type="term" value="F:ubiquitin activating enzyme activity"/>
    <property type="evidence" value="ECO:0007669"/>
    <property type="project" value="TreeGrafter"/>
</dbReference>
<evidence type="ECO:0000313" key="7">
    <source>
        <dbReference type="Proteomes" id="UP000789595"/>
    </source>
</evidence>
<evidence type="ECO:0000256" key="2">
    <source>
        <dbReference type="ARBA" id="ARBA00005673"/>
    </source>
</evidence>
<dbReference type="Pfam" id="PF10585">
    <property type="entry name" value="UBA_E1_SCCH"/>
    <property type="match status" value="1"/>
</dbReference>
<evidence type="ECO:0008006" key="8">
    <source>
        <dbReference type="Google" id="ProtNLM"/>
    </source>
</evidence>
<keyword evidence="7" id="KW-1185">Reference proteome</keyword>
<evidence type="ECO:0000256" key="1">
    <source>
        <dbReference type="ARBA" id="ARBA00004906"/>
    </source>
</evidence>
<evidence type="ECO:0000259" key="5">
    <source>
        <dbReference type="Pfam" id="PF10585"/>
    </source>
</evidence>
<comment type="pathway">
    <text evidence="1">Protein modification; protein ubiquitination.</text>
</comment>
<dbReference type="AlphaFoldDB" id="A0A8J2SYP9"/>
<dbReference type="InterPro" id="IPR042063">
    <property type="entry name" value="Ubi_acti_E1_SCCH"/>
</dbReference>
<comment type="similarity">
    <text evidence="2">Belongs to the ubiquitin-activating E1 family.</text>
</comment>
<dbReference type="InterPro" id="IPR035985">
    <property type="entry name" value="Ubiquitin-activating_enz"/>
</dbReference>
<proteinExistence type="inferred from homology"/>
<dbReference type="InterPro" id="IPR000594">
    <property type="entry name" value="ThiF_NAD_FAD-bd"/>
</dbReference>
<sequence>MPFLAFGAYDCVAACGSGREAACALSDACRAAGVPFVWCRCAGAAFCVFDDFGDGAAVASRELAGAARESVPLEPLRALGDNLYRAEAAGRQRHEACEGDFLDLDGGAVLEVRAVATPWALEAALIEGAVDTKKRCGARLRPATRILKQVSLRDALAAASFGSCDGARLDRRALDAIIGSDDAPDAAAAAAAAGVAAHDVLKAVSGGLLGGPAPGQILAHRPAAPVPDIPEAARVLVVGAGATGCELLKNLGLLGVARVTVCDDDAVAPSNLSRQFLFRPNDVGASKAERAARAAARLAPDTEYVAIPRRLDAASVDAVAWDQVDVVVSAVDSLAARAFLSRVCVERGLPFVDCGTLGAAASVQPALPHATESWHATAVADDGDDRGGVPVCTIKDHPYKAEHCVWWARDAFAGRFEARPERLAAALRAARAPGGARRWCRKNPDAAAAAADDAEGLLAGDADAWARAAFRELFVEPVARLLAAHPLDEVDEDGAAYWTGTRVPPAAPAREDAAFLAATAALRRRALGGGGAAAAAAPAPRARDAAARLEAAVARLGPDAAVAPLAFDKDDAEHATWLALAANLRGAAFGVPPVDRLRAAQIAGAVVPAVATATAVASGLCALEAAKLLGGGATRARLRSTFCGLAAPLWGQAPPARPARWRLPGGAVASEWAPPTIRCAPADSVRAVAGRVAALLCPDEEIETLVAPNGDLVFARALHARHAPALGDVLEGASVVEVQATSGDLELPAVRLVVAGD</sequence>
<dbReference type="PANTHER" id="PTHR10953:SF4">
    <property type="entry name" value="UBIQUITIN-ACTIVATING ENZYME E1 C-TERMINAL DOMAIN-CONTAINING PROTEIN"/>
    <property type="match status" value="1"/>
</dbReference>
<organism evidence="6 7">
    <name type="scientific">Pelagomonas calceolata</name>
    <dbReference type="NCBI Taxonomy" id="35677"/>
    <lineage>
        <taxon>Eukaryota</taxon>
        <taxon>Sar</taxon>
        <taxon>Stramenopiles</taxon>
        <taxon>Ochrophyta</taxon>
        <taxon>Pelagophyceae</taxon>
        <taxon>Pelagomonadales</taxon>
        <taxon>Pelagomonadaceae</taxon>
        <taxon>Pelagomonas</taxon>
    </lineage>
</organism>
<dbReference type="InterPro" id="IPR019572">
    <property type="entry name" value="UBA_E1_SCCH"/>
</dbReference>
<dbReference type="EMBL" id="CAKKNE010000005">
    <property type="protein sequence ID" value="CAH0376332.1"/>
    <property type="molecule type" value="Genomic_DNA"/>
</dbReference>
<dbReference type="OrthoDB" id="10252231at2759"/>
<name>A0A8J2SYP9_9STRA</name>
<dbReference type="Pfam" id="PF00899">
    <property type="entry name" value="ThiF"/>
    <property type="match status" value="1"/>
</dbReference>